<name>X0TIY2_9ZZZZ</name>
<accession>X0TIY2</accession>
<gene>
    <name evidence="1" type="ORF">S01H1_19297</name>
</gene>
<comment type="caution">
    <text evidence="1">The sequence shown here is derived from an EMBL/GenBank/DDBJ whole genome shotgun (WGS) entry which is preliminary data.</text>
</comment>
<reference evidence="1" key="1">
    <citation type="journal article" date="2014" name="Front. Microbiol.">
        <title>High frequency of phylogenetically diverse reductive dehalogenase-homologous genes in deep subseafloor sedimentary metagenomes.</title>
        <authorList>
            <person name="Kawai M."/>
            <person name="Futagami T."/>
            <person name="Toyoda A."/>
            <person name="Takaki Y."/>
            <person name="Nishi S."/>
            <person name="Hori S."/>
            <person name="Arai W."/>
            <person name="Tsubouchi T."/>
            <person name="Morono Y."/>
            <person name="Uchiyama I."/>
            <person name="Ito T."/>
            <person name="Fujiyama A."/>
            <person name="Inagaki F."/>
            <person name="Takami H."/>
        </authorList>
    </citation>
    <scope>NUCLEOTIDE SEQUENCE</scope>
    <source>
        <strain evidence="1">Expedition CK06-06</strain>
    </source>
</reference>
<evidence type="ECO:0000313" key="1">
    <source>
        <dbReference type="EMBL" id="GAF93209.1"/>
    </source>
</evidence>
<proteinExistence type="predicted"/>
<organism evidence="1">
    <name type="scientific">marine sediment metagenome</name>
    <dbReference type="NCBI Taxonomy" id="412755"/>
    <lineage>
        <taxon>unclassified sequences</taxon>
        <taxon>metagenomes</taxon>
        <taxon>ecological metagenomes</taxon>
    </lineage>
</organism>
<sequence>MANWWIFDRGDILCLMANDSTIAVFQCRKDAELFSEQFDIKIEKV</sequence>
<dbReference type="AlphaFoldDB" id="X0TIY2"/>
<protein>
    <submittedName>
        <fullName evidence="1">Uncharacterized protein</fullName>
    </submittedName>
</protein>
<dbReference type="EMBL" id="BARS01010405">
    <property type="protein sequence ID" value="GAF93209.1"/>
    <property type="molecule type" value="Genomic_DNA"/>
</dbReference>